<dbReference type="InterPro" id="IPR050164">
    <property type="entry name" value="Peptidase_C19"/>
</dbReference>
<feature type="compositionally biased region" description="Low complexity" evidence="7">
    <location>
        <begin position="312"/>
        <end position="329"/>
    </location>
</feature>
<feature type="region of interest" description="Disordered" evidence="7">
    <location>
        <begin position="477"/>
        <end position="504"/>
    </location>
</feature>
<comment type="caution">
    <text evidence="9">The sequence shown here is derived from an EMBL/GenBank/DDBJ whole genome shotgun (WGS) entry which is preliminary data.</text>
</comment>
<reference evidence="9" key="1">
    <citation type="submission" date="2019-10" db="EMBL/GenBank/DDBJ databases">
        <authorList>
            <consortium name="DOE Joint Genome Institute"/>
            <person name="Kuo A."/>
            <person name="Miyauchi S."/>
            <person name="Kiss E."/>
            <person name="Drula E."/>
            <person name="Kohler A."/>
            <person name="Sanchez-Garcia M."/>
            <person name="Andreopoulos B."/>
            <person name="Barry K.W."/>
            <person name="Bonito G."/>
            <person name="Buee M."/>
            <person name="Carver A."/>
            <person name="Chen C."/>
            <person name="Cichocki N."/>
            <person name="Clum A."/>
            <person name="Culley D."/>
            <person name="Crous P.W."/>
            <person name="Fauchery L."/>
            <person name="Girlanda M."/>
            <person name="Hayes R."/>
            <person name="Keri Z."/>
            <person name="LaButti K."/>
            <person name="Lipzen A."/>
            <person name="Lombard V."/>
            <person name="Magnuson J."/>
            <person name="Maillard F."/>
            <person name="Morin E."/>
            <person name="Murat C."/>
            <person name="Nolan M."/>
            <person name="Ohm R."/>
            <person name="Pangilinan J."/>
            <person name="Pereira M."/>
            <person name="Perotto S."/>
            <person name="Peter M."/>
            <person name="Riley R."/>
            <person name="Sitrit Y."/>
            <person name="Stielow B."/>
            <person name="Szollosi G."/>
            <person name="Zifcakova L."/>
            <person name="Stursova M."/>
            <person name="Spatafora J.W."/>
            <person name="Tedersoo L."/>
            <person name="Vaario L.-M."/>
            <person name="Yamada A."/>
            <person name="Yan M."/>
            <person name="Wang P."/>
            <person name="Xu J."/>
            <person name="Bruns T."/>
            <person name="Baldrian P."/>
            <person name="Vilgalys R."/>
            <person name="Henrissat B."/>
            <person name="Grigoriev I.V."/>
            <person name="Hibbett D."/>
            <person name="Nagy L.G."/>
            <person name="Martin F.M."/>
        </authorList>
    </citation>
    <scope>NUCLEOTIDE SEQUENCE</scope>
    <source>
        <strain evidence="9">Prilba</strain>
    </source>
</reference>
<feature type="compositionally biased region" description="Basic and acidic residues" evidence="7">
    <location>
        <begin position="486"/>
        <end position="498"/>
    </location>
</feature>
<dbReference type="InterPro" id="IPR001394">
    <property type="entry name" value="Peptidase_C19_UCH"/>
</dbReference>
<reference evidence="9" key="2">
    <citation type="journal article" date="2020" name="Nat. Commun.">
        <title>Large-scale genome sequencing of mycorrhizal fungi provides insights into the early evolution of symbiotic traits.</title>
        <authorList>
            <person name="Miyauchi S."/>
            <person name="Kiss E."/>
            <person name="Kuo A."/>
            <person name="Drula E."/>
            <person name="Kohler A."/>
            <person name="Sanchez-Garcia M."/>
            <person name="Morin E."/>
            <person name="Andreopoulos B."/>
            <person name="Barry K.W."/>
            <person name="Bonito G."/>
            <person name="Buee M."/>
            <person name="Carver A."/>
            <person name="Chen C."/>
            <person name="Cichocki N."/>
            <person name="Clum A."/>
            <person name="Culley D."/>
            <person name="Crous P.W."/>
            <person name="Fauchery L."/>
            <person name="Girlanda M."/>
            <person name="Hayes R.D."/>
            <person name="Keri Z."/>
            <person name="LaButti K."/>
            <person name="Lipzen A."/>
            <person name="Lombard V."/>
            <person name="Magnuson J."/>
            <person name="Maillard F."/>
            <person name="Murat C."/>
            <person name="Nolan M."/>
            <person name="Ohm R.A."/>
            <person name="Pangilinan J."/>
            <person name="Pereira M.F."/>
            <person name="Perotto S."/>
            <person name="Peter M."/>
            <person name="Pfister S."/>
            <person name="Riley R."/>
            <person name="Sitrit Y."/>
            <person name="Stielow J.B."/>
            <person name="Szollosi G."/>
            <person name="Zifcakova L."/>
            <person name="Stursova M."/>
            <person name="Spatafora J.W."/>
            <person name="Tedersoo L."/>
            <person name="Vaario L.M."/>
            <person name="Yamada A."/>
            <person name="Yan M."/>
            <person name="Wang P."/>
            <person name="Xu J."/>
            <person name="Bruns T."/>
            <person name="Baldrian P."/>
            <person name="Vilgalys R."/>
            <person name="Dunand C."/>
            <person name="Henrissat B."/>
            <person name="Grigoriev I.V."/>
            <person name="Hibbett D."/>
            <person name="Nagy L.G."/>
            <person name="Martin F.M."/>
        </authorList>
    </citation>
    <scope>NUCLEOTIDE SEQUENCE</scope>
    <source>
        <strain evidence="9">Prilba</strain>
    </source>
</reference>
<evidence type="ECO:0000259" key="8">
    <source>
        <dbReference type="PROSITE" id="PS50235"/>
    </source>
</evidence>
<gene>
    <name evidence="9" type="ORF">DFH94DRAFT_674377</name>
</gene>
<evidence type="ECO:0000313" key="9">
    <source>
        <dbReference type="EMBL" id="KAF8471376.1"/>
    </source>
</evidence>
<dbReference type="Proteomes" id="UP000759537">
    <property type="component" value="Unassembled WGS sequence"/>
</dbReference>
<dbReference type="PROSITE" id="PS00972">
    <property type="entry name" value="USP_1"/>
    <property type="match status" value="1"/>
</dbReference>
<keyword evidence="10" id="KW-1185">Reference proteome</keyword>
<dbReference type="GO" id="GO:0004843">
    <property type="term" value="F:cysteine-type deubiquitinase activity"/>
    <property type="evidence" value="ECO:0007669"/>
    <property type="project" value="UniProtKB-UniRule"/>
</dbReference>
<dbReference type="GO" id="GO:0005634">
    <property type="term" value="C:nucleus"/>
    <property type="evidence" value="ECO:0007669"/>
    <property type="project" value="TreeGrafter"/>
</dbReference>
<keyword evidence="3 6" id="KW-0833">Ubl conjugation pathway</keyword>
<dbReference type="OrthoDB" id="429671at2759"/>
<evidence type="ECO:0000256" key="5">
    <source>
        <dbReference type="ARBA" id="ARBA00022807"/>
    </source>
</evidence>
<organism evidence="9 10">
    <name type="scientific">Russula ochroleuca</name>
    <dbReference type="NCBI Taxonomy" id="152965"/>
    <lineage>
        <taxon>Eukaryota</taxon>
        <taxon>Fungi</taxon>
        <taxon>Dikarya</taxon>
        <taxon>Basidiomycota</taxon>
        <taxon>Agaricomycotina</taxon>
        <taxon>Agaricomycetes</taxon>
        <taxon>Russulales</taxon>
        <taxon>Russulaceae</taxon>
        <taxon>Russula</taxon>
    </lineage>
</organism>
<dbReference type="EC" id="3.4.19.12" evidence="6"/>
<dbReference type="PROSITE" id="PS00973">
    <property type="entry name" value="USP_2"/>
    <property type="match status" value="1"/>
</dbReference>
<name>A0A9P5JZN9_9AGAM</name>
<dbReference type="EMBL" id="WHVB01000023">
    <property type="protein sequence ID" value="KAF8471376.1"/>
    <property type="molecule type" value="Genomic_DNA"/>
</dbReference>
<comment type="similarity">
    <text evidence="6">Belongs to the peptidase C19 family.</text>
</comment>
<keyword evidence="5 6" id="KW-0788">Thiol protease</keyword>
<protein>
    <recommendedName>
        <fullName evidence="6">Ubiquitin carboxyl-terminal hydrolase</fullName>
        <ecNumber evidence="6">3.4.19.12</ecNumber>
    </recommendedName>
</protein>
<dbReference type="SUPFAM" id="SSF54001">
    <property type="entry name" value="Cysteine proteinases"/>
    <property type="match status" value="1"/>
</dbReference>
<evidence type="ECO:0000256" key="2">
    <source>
        <dbReference type="ARBA" id="ARBA00022670"/>
    </source>
</evidence>
<evidence type="ECO:0000256" key="4">
    <source>
        <dbReference type="ARBA" id="ARBA00022801"/>
    </source>
</evidence>
<dbReference type="GO" id="GO:0006508">
    <property type="term" value="P:proteolysis"/>
    <property type="evidence" value="ECO:0007669"/>
    <property type="project" value="UniProtKB-KW"/>
</dbReference>
<evidence type="ECO:0000256" key="6">
    <source>
        <dbReference type="RuleBase" id="RU366025"/>
    </source>
</evidence>
<feature type="region of interest" description="Disordered" evidence="7">
    <location>
        <begin position="308"/>
        <end position="329"/>
    </location>
</feature>
<dbReference type="Pfam" id="PF00443">
    <property type="entry name" value="UCH"/>
    <property type="match status" value="1"/>
</dbReference>
<sequence>MGRTLSSNSVTESVKAGRVIICGDIISTIPCLFRFHYESLSDFFDQAPVSIERLQAMARWRTHKNVYVADYARVRVAKNLASMQERDDDWIAFTSEVYGLAAHDLWDNIAHGGDNVLLVTLIDVSRRAIHNDELGLVEALTQFDIRHTLPGLQHGFCTLWNELVQQARNPGRYSTPIYLLDLIRHLYIALHQGTDVVSVPTAFSVPSSYPFTIPQQAERTNIIVGSPSPSNPTSTSEIGGISHAPTATPLTKPVHSNPCPTDASTGPTGGVAALLQDIASATALSHSTESSIQQDKTVPCAVPELDQTTSTVPKPVHAPASPSAPVPASASLILNKPSGSCDAGAASTSEINPLLPASSVVGFSIPASFLPSRIPPLPDAEFLTLFNTTTPSHPTGNVTVPRLRARGLVNTGSMCFANSVLQLLVHTPPFWNLLKELGDLKGQHGEVGAETGGGATPLVDATMKFFEEFVFKDESLLAQQPPQQAAERKPREDEEARKGRNTTDSFEPMYMYDAMKEKILLKNLLDGQQQDAEELFCSYLDALDEELLSLCTSINVYRPASTAPEIEERVMSQSGMTLVGKRALTAKSVELPLMRIFGGKFRSIVRAPNQPDTVTIEDWRSLQLDIQHDLVHTIEDALARISHLQPVQLGPSGLSETSHQVLMEVLPPILVLHLKRFMYDVNTDGVVKISKPVQFAPELEIPLEIMAPVAGKSVEPVHYKLYGVLYHHGESLGSGHYTVEVLHPKEDGSCGESWLYIDDEAVSAVRHDDVFGSHDNERVDDWCAYMLFYCRTAPRTDMMTHIHSFCFQWLGLLCIFFLDATSLM</sequence>
<feature type="domain" description="USP" evidence="8">
    <location>
        <begin position="406"/>
        <end position="792"/>
    </location>
</feature>
<dbReference type="PANTHER" id="PTHR24006">
    <property type="entry name" value="UBIQUITIN CARBOXYL-TERMINAL HYDROLASE"/>
    <property type="match status" value="1"/>
</dbReference>
<dbReference type="InterPro" id="IPR028889">
    <property type="entry name" value="USP"/>
</dbReference>
<dbReference type="InterPro" id="IPR018200">
    <property type="entry name" value="USP_CS"/>
</dbReference>
<dbReference type="PROSITE" id="PS50235">
    <property type="entry name" value="USP_3"/>
    <property type="match status" value="1"/>
</dbReference>
<accession>A0A9P5JZN9</accession>
<dbReference type="PANTHER" id="PTHR24006:SF687">
    <property type="entry name" value="UBIQUITIN CARBOXYL-TERMINAL HYDROLASE 10"/>
    <property type="match status" value="1"/>
</dbReference>
<evidence type="ECO:0000256" key="7">
    <source>
        <dbReference type="SAM" id="MobiDB-lite"/>
    </source>
</evidence>
<dbReference type="CDD" id="cd02257">
    <property type="entry name" value="Peptidase_C19"/>
    <property type="match status" value="1"/>
</dbReference>
<dbReference type="Gene3D" id="3.90.70.10">
    <property type="entry name" value="Cysteine proteinases"/>
    <property type="match status" value="1"/>
</dbReference>
<keyword evidence="4 6" id="KW-0378">Hydrolase</keyword>
<dbReference type="InterPro" id="IPR038765">
    <property type="entry name" value="Papain-like_cys_pep_sf"/>
</dbReference>
<dbReference type="GO" id="GO:0016579">
    <property type="term" value="P:protein deubiquitination"/>
    <property type="evidence" value="ECO:0007669"/>
    <property type="project" value="InterPro"/>
</dbReference>
<keyword evidence="2 6" id="KW-0645">Protease</keyword>
<evidence type="ECO:0000256" key="1">
    <source>
        <dbReference type="ARBA" id="ARBA00000707"/>
    </source>
</evidence>
<evidence type="ECO:0000313" key="10">
    <source>
        <dbReference type="Proteomes" id="UP000759537"/>
    </source>
</evidence>
<dbReference type="GO" id="GO:0005829">
    <property type="term" value="C:cytosol"/>
    <property type="evidence" value="ECO:0007669"/>
    <property type="project" value="TreeGrafter"/>
</dbReference>
<comment type="catalytic activity">
    <reaction evidence="1 6">
        <text>Thiol-dependent hydrolysis of ester, thioester, amide, peptide and isopeptide bonds formed by the C-terminal Gly of ubiquitin (a 76-residue protein attached to proteins as an intracellular targeting signal).</text>
        <dbReference type="EC" id="3.4.19.12"/>
    </reaction>
</comment>
<evidence type="ECO:0000256" key="3">
    <source>
        <dbReference type="ARBA" id="ARBA00022786"/>
    </source>
</evidence>
<dbReference type="AlphaFoldDB" id="A0A9P5JZN9"/>
<proteinExistence type="inferred from homology"/>